<dbReference type="EMBL" id="JAVRJZ010000013">
    <property type="protein sequence ID" value="KAK2714330.1"/>
    <property type="molecule type" value="Genomic_DNA"/>
</dbReference>
<organism evidence="10 11">
    <name type="scientific">Artemia franciscana</name>
    <name type="common">Brine shrimp</name>
    <name type="synonym">Artemia sanfranciscana</name>
    <dbReference type="NCBI Taxonomy" id="6661"/>
    <lineage>
        <taxon>Eukaryota</taxon>
        <taxon>Metazoa</taxon>
        <taxon>Ecdysozoa</taxon>
        <taxon>Arthropoda</taxon>
        <taxon>Crustacea</taxon>
        <taxon>Branchiopoda</taxon>
        <taxon>Anostraca</taxon>
        <taxon>Artemiidae</taxon>
        <taxon>Artemia</taxon>
    </lineage>
</organism>
<dbReference type="Pfam" id="PF00566">
    <property type="entry name" value="RabGAP-TBC"/>
    <property type="match status" value="1"/>
</dbReference>
<dbReference type="GO" id="GO:0006886">
    <property type="term" value="P:intracellular protein transport"/>
    <property type="evidence" value="ECO:0007669"/>
    <property type="project" value="TreeGrafter"/>
</dbReference>
<dbReference type="Gene3D" id="1.10.472.80">
    <property type="entry name" value="Ypt/Rab-GAP domain of gyp1p, domain 3"/>
    <property type="match status" value="1"/>
</dbReference>
<keyword evidence="4" id="KW-0963">Cytoplasm</keyword>
<dbReference type="SUPFAM" id="SSF47923">
    <property type="entry name" value="Ypt/Rab-GAP domain of gyp1p"/>
    <property type="match status" value="2"/>
</dbReference>
<dbReference type="GO" id="GO:0016020">
    <property type="term" value="C:membrane"/>
    <property type="evidence" value="ECO:0007669"/>
    <property type="project" value="UniProtKB-SubCell"/>
</dbReference>
<gene>
    <name evidence="10" type="ORF">QYM36_008784</name>
</gene>
<dbReference type="FunFam" id="1.10.472.80:FF:000009">
    <property type="entry name" value="TBC1 domain family member 13"/>
    <property type="match status" value="1"/>
</dbReference>
<evidence type="ECO:0000256" key="6">
    <source>
        <dbReference type="ARBA" id="ARBA00059763"/>
    </source>
</evidence>
<keyword evidence="3" id="KW-0343">GTPase activation</keyword>
<sequence length="387" mass="44767">MRGKSVDLFLSDLEEDVIPWCSFKAKCFKGIPDEMGLRPLAWRLLLGYLPPAKSEWSEILLEKRTSYVHFVNDFVVSPGLNAEEATHSSLLIDHPLNLNPRSQWQAYFKDNEVLLQIDKDVRRLYPAISFFQRATEFPNVNVVNGSISKLHYRVQSSGLTSSSLHNKGMGVQKLETRAPSTIMDYAVLPEGSEAHWEVVERILFIYAKLNPGQGYVQGMNEIIGPIYYAFATDPNLQWREHAEADSFFCFTLLMSEIRDFFIKTLDGSSSGIGQMMEQLMKLLFRFDSETHYKLQKLEIRPQYFCFRWITLLLSQEFELPDILRIWDSLFADENRFCFLLHLCCSMIILIRHDILSGDFSSCMHLLQNFPSMDVHIILDKALHLSKI</sequence>
<dbReference type="GO" id="GO:0005737">
    <property type="term" value="C:cytoplasm"/>
    <property type="evidence" value="ECO:0007669"/>
    <property type="project" value="UniProtKB-SubCell"/>
</dbReference>
<keyword evidence="5" id="KW-0472">Membrane</keyword>
<reference evidence="10" key="1">
    <citation type="submission" date="2023-07" db="EMBL/GenBank/DDBJ databases">
        <title>Chromosome-level genome assembly of Artemia franciscana.</title>
        <authorList>
            <person name="Jo E."/>
        </authorList>
    </citation>
    <scope>NUCLEOTIDE SEQUENCE</scope>
    <source>
        <tissue evidence="10">Whole body</tissue>
    </source>
</reference>
<dbReference type="Gene3D" id="1.10.8.270">
    <property type="entry name" value="putative rabgap domain of human tbc1 domain family member 14 like domains"/>
    <property type="match status" value="1"/>
</dbReference>
<dbReference type="EMBL" id="JAVRJZ010000013">
    <property type="protein sequence ID" value="KAK2714331.1"/>
    <property type="molecule type" value="Genomic_DNA"/>
</dbReference>
<dbReference type="InterPro" id="IPR035969">
    <property type="entry name" value="Rab-GAP_TBC_sf"/>
</dbReference>
<evidence type="ECO:0000256" key="1">
    <source>
        <dbReference type="ARBA" id="ARBA00004370"/>
    </source>
</evidence>
<comment type="subunit">
    <text evidence="7">Interacts with RAB1A and RAB10; in a GTP-dependent manner.</text>
</comment>
<dbReference type="FunFam" id="1.10.8.270:FF:000019">
    <property type="entry name" value="TBC1 domain family member 13"/>
    <property type="match status" value="1"/>
</dbReference>
<name>A0AA88HY27_ARTSF</name>
<evidence type="ECO:0000256" key="4">
    <source>
        <dbReference type="ARBA" id="ARBA00022490"/>
    </source>
</evidence>
<keyword evidence="11" id="KW-1185">Reference proteome</keyword>
<evidence type="ECO:0000256" key="8">
    <source>
        <dbReference type="ARBA" id="ARBA00067477"/>
    </source>
</evidence>
<dbReference type="PANTHER" id="PTHR22957">
    <property type="entry name" value="TBC1 DOMAIN FAMILY MEMBER GTPASE-ACTIVATING PROTEIN"/>
    <property type="match status" value="1"/>
</dbReference>
<dbReference type="PANTHER" id="PTHR22957:SF27">
    <property type="entry name" value="TBC1 DOMAIN FAMILY MEMBER 13"/>
    <property type="match status" value="1"/>
</dbReference>
<evidence type="ECO:0000256" key="5">
    <source>
        <dbReference type="ARBA" id="ARBA00023136"/>
    </source>
</evidence>
<evidence type="ECO:0000256" key="2">
    <source>
        <dbReference type="ARBA" id="ARBA00004496"/>
    </source>
</evidence>
<dbReference type="Proteomes" id="UP001187531">
    <property type="component" value="Unassembled WGS sequence"/>
</dbReference>
<evidence type="ECO:0000256" key="7">
    <source>
        <dbReference type="ARBA" id="ARBA00064536"/>
    </source>
</evidence>
<comment type="subcellular location">
    <subcellularLocation>
        <location evidence="2">Cytoplasm</location>
    </subcellularLocation>
    <subcellularLocation>
        <location evidence="1">Membrane</location>
    </subcellularLocation>
</comment>
<comment type="function">
    <text evidence="6">Acts as a GTPase-activating protein for RAB35. Together with RAB35 may be involved in regulation of insulin-induced glucose transporter SLC2A4/GLUT4 translocation to the plasma membrane in adipocytes.</text>
</comment>
<evidence type="ECO:0000313" key="11">
    <source>
        <dbReference type="Proteomes" id="UP001187531"/>
    </source>
</evidence>
<evidence type="ECO:0000259" key="9">
    <source>
        <dbReference type="PROSITE" id="PS50086"/>
    </source>
</evidence>
<dbReference type="GO" id="GO:0005096">
    <property type="term" value="F:GTPase activator activity"/>
    <property type="evidence" value="ECO:0007669"/>
    <property type="project" value="UniProtKB-KW"/>
</dbReference>
<evidence type="ECO:0000256" key="3">
    <source>
        <dbReference type="ARBA" id="ARBA00022468"/>
    </source>
</evidence>
<dbReference type="SMART" id="SM00164">
    <property type="entry name" value="TBC"/>
    <property type="match status" value="1"/>
</dbReference>
<feature type="domain" description="Rab-GAP TBC" evidence="9">
    <location>
        <begin position="32"/>
        <end position="333"/>
    </location>
</feature>
<accession>A0AA88HY27</accession>
<dbReference type="AlphaFoldDB" id="A0AA88HY27"/>
<evidence type="ECO:0000313" key="10">
    <source>
        <dbReference type="EMBL" id="KAK2714331.1"/>
    </source>
</evidence>
<comment type="caution">
    <text evidence="10">The sequence shown here is derived from an EMBL/GenBank/DDBJ whole genome shotgun (WGS) entry which is preliminary data.</text>
</comment>
<dbReference type="InterPro" id="IPR000195">
    <property type="entry name" value="Rab-GAP-TBC_dom"/>
</dbReference>
<proteinExistence type="predicted"/>
<dbReference type="PROSITE" id="PS50086">
    <property type="entry name" value="TBC_RABGAP"/>
    <property type="match status" value="1"/>
</dbReference>
<protein>
    <recommendedName>
        <fullName evidence="8">TBC1 domain family member 13</fullName>
    </recommendedName>
</protein>